<dbReference type="KEGG" id="fpf:DCC35_08840"/>
<dbReference type="InterPro" id="IPR031345">
    <property type="entry name" value="T9SS_Plug_N"/>
</dbReference>
<sequence length="430" mass="50157">MVVTLKQIYNTISSNHLILLILIIFSQALNLSGSEIKVYENKIYDSKIRTANIYAVQNNVFNPTAPPVININSRSKLYLEFDELTYDAGYLYVKLIHCNADWTSSDFFERDYLNQYNEWLIEDFDFSLNTKAPYVHYRFELPRVKLPGNYAVIVYRDQDPDEILFTHRCIIYDEKTSIGASLERSNSVVGRAKNQRLNYIVSYGGLNVQNPANELKTIVLQNQRWDNMKYNISPTFINENAKQLRFESIDEKNEFLGWNEFRFIDLRGLQVTHDGPEGEFPSVRLLPAERRSNSAYARPVYDDLDGQFYISNSLRDETSLTSEYAETVVTLKSNKINGKVYIIGAFNYWKKDQSSEMIYNSEKGVYETSVLLKQGRYNYLFYVEDKEKPSYYYEGSFFDTENDYQILVYHRPPGGRGDLPVGYQSFKVNN</sequence>
<evidence type="ECO:0000313" key="2">
    <source>
        <dbReference type="EMBL" id="QCK14838.1"/>
    </source>
</evidence>
<protein>
    <recommendedName>
        <fullName evidence="1">Type 9 secretion system plug protein N-terminal domain-containing protein</fullName>
    </recommendedName>
</protein>
<dbReference type="InterPro" id="IPR013783">
    <property type="entry name" value="Ig-like_fold"/>
</dbReference>
<evidence type="ECO:0000259" key="1">
    <source>
        <dbReference type="Pfam" id="PF17116"/>
    </source>
</evidence>
<accession>A0A4D7K607</accession>
<reference evidence="2 3" key="1">
    <citation type="submission" date="2018-04" db="EMBL/GenBank/DDBJ databases">
        <title>Complete genome uncultured novel isolate.</title>
        <authorList>
            <person name="Merlino G."/>
        </authorList>
    </citation>
    <scope>NUCLEOTIDE SEQUENCE [LARGE SCALE GENOMIC DNA]</scope>
    <source>
        <strain evidence="3">R1DC9</strain>
    </source>
</reference>
<evidence type="ECO:0000313" key="3">
    <source>
        <dbReference type="Proteomes" id="UP000298616"/>
    </source>
</evidence>
<feature type="domain" description="Type 9 secretion system plug protein N-terminal" evidence="1">
    <location>
        <begin position="48"/>
        <end position="172"/>
    </location>
</feature>
<dbReference type="InterPro" id="IPR014756">
    <property type="entry name" value="Ig_E-set"/>
</dbReference>
<name>A0A4D7K607_9BACT</name>
<dbReference type="Pfam" id="PF17116">
    <property type="entry name" value="T9SS_plug_1st"/>
    <property type="match status" value="1"/>
</dbReference>
<dbReference type="AlphaFoldDB" id="A0A4D7K607"/>
<organism evidence="2 3">
    <name type="scientific">Mangrovivirga cuniculi</name>
    <dbReference type="NCBI Taxonomy" id="2715131"/>
    <lineage>
        <taxon>Bacteria</taxon>
        <taxon>Pseudomonadati</taxon>
        <taxon>Bacteroidota</taxon>
        <taxon>Cytophagia</taxon>
        <taxon>Cytophagales</taxon>
        <taxon>Mangrovivirgaceae</taxon>
        <taxon>Mangrovivirga</taxon>
    </lineage>
</organism>
<proteinExistence type="predicted"/>
<dbReference type="SUPFAM" id="SSF81296">
    <property type="entry name" value="E set domains"/>
    <property type="match status" value="1"/>
</dbReference>
<gene>
    <name evidence="2" type="ORF">DCC35_08840</name>
</gene>
<dbReference type="Proteomes" id="UP000298616">
    <property type="component" value="Chromosome"/>
</dbReference>
<dbReference type="EMBL" id="CP028923">
    <property type="protein sequence ID" value="QCK14838.1"/>
    <property type="molecule type" value="Genomic_DNA"/>
</dbReference>
<dbReference type="OrthoDB" id="1522602at2"/>
<keyword evidence="3" id="KW-1185">Reference proteome</keyword>
<dbReference type="Gene3D" id="2.60.40.10">
    <property type="entry name" value="Immunoglobulins"/>
    <property type="match status" value="1"/>
</dbReference>